<dbReference type="Pfam" id="PF22752">
    <property type="entry name" value="DUF488-N3i"/>
    <property type="match status" value="1"/>
</dbReference>
<dbReference type="PANTHER" id="PTHR36849:SF1">
    <property type="entry name" value="CYTOPLASMIC PROTEIN"/>
    <property type="match status" value="1"/>
</dbReference>
<gene>
    <name evidence="1" type="ORF">SAMN02910340_02183</name>
</gene>
<reference evidence="1 2" key="1">
    <citation type="submission" date="2016-10" db="EMBL/GenBank/DDBJ databases">
        <authorList>
            <person name="Varghese N."/>
            <person name="Submissions S."/>
        </authorList>
    </citation>
    <scope>NUCLEOTIDE SEQUENCE [LARGE SCALE GENOMIC DNA]</scope>
    <source>
        <strain evidence="1 2">DSM 11855</strain>
    </source>
</reference>
<proteinExistence type="predicted"/>
<protein>
    <submittedName>
        <fullName evidence="1">Uncharacterized conserved protein YeaO, DUF488 family</fullName>
    </submittedName>
</protein>
<dbReference type="PANTHER" id="PTHR36849">
    <property type="entry name" value="CYTOPLASMIC PROTEIN-RELATED"/>
    <property type="match status" value="1"/>
</dbReference>
<sequence length="136" mass="16595">MEQLVKRVKLVKREHPLIRVKRVYEQPSDQDGFRVLVDRLWPRGLKKSEARFDLWIKEIAPEDRLRKWFSHDPEKWEEFRKCYLKELEHKEDYVQQLLAKARETDLTLLYAAKDEKLNNAVVLKEYLESRLETENK</sequence>
<dbReference type="InterPro" id="IPR052552">
    <property type="entry name" value="YeaO-like"/>
</dbReference>
<dbReference type="Proteomes" id="UP000323733">
    <property type="component" value="Unassembled WGS sequence"/>
</dbReference>
<keyword evidence="2" id="KW-1185">Reference proteome</keyword>
<dbReference type="AlphaFoldDB" id="A0A1I7AJW3"/>
<name>A0A1I7AJW3_METTE</name>
<dbReference type="EMBL" id="FPAO01000009">
    <property type="protein sequence ID" value="SFT75271.1"/>
    <property type="molecule type" value="Genomic_DNA"/>
</dbReference>
<accession>A0A1I7AJW3</accession>
<evidence type="ECO:0000313" key="2">
    <source>
        <dbReference type="Proteomes" id="UP000323733"/>
    </source>
</evidence>
<evidence type="ECO:0000313" key="1">
    <source>
        <dbReference type="EMBL" id="SFT75271.1"/>
    </source>
</evidence>
<organism evidence="1 2">
    <name type="scientific">Methanosarcina thermophila</name>
    <dbReference type="NCBI Taxonomy" id="2210"/>
    <lineage>
        <taxon>Archaea</taxon>
        <taxon>Methanobacteriati</taxon>
        <taxon>Methanobacteriota</taxon>
        <taxon>Stenosarchaea group</taxon>
        <taxon>Methanomicrobia</taxon>
        <taxon>Methanosarcinales</taxon>
        <taxon>Methanosarcinaceae</taxon>
        <taxon>Methanosarcina</taxon>
    </lineage>
</organism>